<dbReference type="Proteomes" id="UP001139474">
    <property type="component" value="Unassembled WGS sequence"/>
</dbReference>
<evidence type="ECO:0000256" key="2">
    <source>
        <dbReference type="ARBA" id="ARBA00023136"/>
    </source>
</evidence>
<dbReference type="EMBL" id="JAMZDE010000005">
    <property type="protein sequence ID" value="MCP1339011.1"/>
    <property type="molecule type" value="Genomic_DNA"/>
</dbReference>
<evidence type="ECO:0000313" key="7">
    <source>
        <dbReference type="Proteomes" id="UP001139474"/>
    </source>
</evidence>
<name>A0A9X2FTV6_9GAMM</name>
<comment type="caution">
    <text evidence="6">The sequence shown here is derived from an EMBL/GenBank/DDBJ whole genome shotgun (WGS) entry which is preliminary data.</text>
</comment>
<organism evidence="6 7">
    <name type="scientific">Idiomarina rhizosphaerae</name>
    <dbReference type="NCBI Taxonomy" id="2961572"/>
    <lineage>
        <taxon>Bacteria</taxon>
        <taxon>Pseudomonadati</taxon>
        <taxon>Pseudomonadota</taxon>
        <taxon>Gammaproteobacteria</taxon>
        <taxon>Alteromonadales</taxon>
        <taxon>Idiomarinaceae</taxon>
        <taxon>Idiomarina</taxon>
    </lineage>
</organism>
<dbReference type="Pfam" id="PF07715">
    <property type="entry name" value="Plug"/>
    <property type="match status" value="1"/>
</dbReference>
<feature type="domain" description="TonB-dependent receptor plug" evidence="5">
    <location>
        <begin position="70"/>
        <end position="170"/>
    </location>
</feature>
<accession>A0A9X2FTV6</accession>
<dbReference type="InterPro" id="IPR036942">
    <property type="entry name" value="Beta-barrel_TonB_sf"/>
</dbReference>
<dbReference type="GO" id="GO:0009279">
    <property type="term" value="C:cell outer membrane"/>
    <property type="evidence" value="ECO:0007669"/>
    <property type="project" value="UniProtKB-SubCell"/>
</dbReference>
<keyword evidence="7" id="KW-1185">Reference proteome</keyword>
<dbReference type="InterPro" id="IPR012910">
    <property type="entry name" value="Plug_dom"/>
</dbReference>
<dbReference type="AlphaFoldDB" id="A0A9X2FTV6"/>
<reference evidence="6" key="1">
    <citation type="submission" date="2022-06" db="EMBL/GenBank/DDBJ databases">
        <title>Idiomarina rhizosphaerae M1R2S28.</title>
        <authorList>
            <person name="Sun J.-Q."/>
            <person name="Li L.-F."/>
        </authorList>
    </citation>
    <scope>NUCLEOTIDE SEQUENCE</scope>
    <source>
        <strain evidence="6">M1R2S28</strain>
    </source>
</reference>
<evidence type="ECO:0000256" key="3">
    <source>
        <dbReference type="ARBA" id="ARBA00023237"/>
    </source>
</evidence>
<feature type="signal peptide" evidence="4">
    <location>
        <begin position="1"/>
        <end position="26"/>
    </location>
</feature>
<proteinExistence type="predicted"/>
<dbReference type="Gene3D" id="2.40.170.20">
    <property type="entry name" value="TonB-dependent receptor, beta-barrel domain"/>
    <property type="match status" value="1"/>
</dbReference>
<sequence>MKSIQCPWAKFIQAFAISSLCINAVAAEEEAKQTKEEDFERIEVVGYRWFPEAVGLTGRYDLSREFLDYRSQGNGNITDMLTFLPGVQVSEDSFAVEQQAEIRSQLISISGAKPWQTGFYLDGMSNNSRIDPNSSNRSPSSINDVQGHPQAFFVNQALVGKVTVYDSNIPARFSGFSGGVVDVESRDAEQTPWLKINWRTSKSDWNQYQYIDNRADLQEEPEDYEPVEVELPDFSKQTVSVTGSIPLAPGHSVMLSASKTTSEIGEISLLEPVTTKRDSVSAMLSYNWTDGWFDKLSASVSYSPYEGDYILTDIKDSDFSLEGGGRQAKVSIEDTLGDWSISSSLGYSYSENSRSAFPAFRPWYRAAGKDWGIDSGGTPFSVEGGYGNLDKTQTSGNWNTDAQYKPFQWIGANHDLSLGFSAQSTTIERLRNRTGLVYNGPYRDANIYCRGYNFDCIEQSYHVPLDELADSLGGNIDLSNPEHLQAYSENLKTRGQFFRYRRVYPIENISVEMKELSAYVDDAVEWDNLRLRLGLRADYNDFLENIDIAPRIQLGYDLFGNGDSLLTAGVNRYYDANLITYKLREARRPYITQLRSINAGVVGDWQTSNEVPRFRYLFNNVSTPYSDEFSLAWKQRFFGGLLSLKGVKRWQRDQLARGDSFEEDGLTFVEQVNGGKGTYERLTLSYQYRWNQHEFWFHTSWSDNLTSSESYDSGVDLVPEDEIVALRSARTGSSRDIKLISQDDLTRLNEDFSRPLTANFSLHSEWTEALRTSVNISYQGAYESAVNTQSFYQEDKREVCTDCGDIDLAYPLFVQTELPARTLINTAIHYDVPLFDRALQLTLEVDNLLNSRTHHITYGQAGIETGRSYWVGFSYTMD</sequence>
<feature type="chain" id="PRO_5040831787" evidence="4">
    <location>
        <begin position="27"/>
        <end position="878"/>
    </location>
</feature>
<comment type="subcellular location">
    <subcellularLocation>
        <location evidence="1">Cell outer membrane</location>
    </subcellularLocation>
</comment>
<keyword evidence="3" id="KW-0998">Cell outer membrane</keyword>
<keyword evidence="6" id="KW-0675">Receptor</keyword>
<evidence type="ECO:0000313" key="6">
    <source>
        <dbReference type="EMBL" id="MCP1339011.1"/>
    </source>
</evidence>
<dbReference type="RefSeq" id="WP_253618504.1">
    <property type="nucleotide sequence ID" value="NZ_JAMZDE010000005.1"/>
</dbReference>
<keyword evidence="4" id="KW-0732">Signal</keyword>
<protein>
    <submittedName>
        <fullName evidence="6">TonB-dependent receptor plug domain-containing protein</fullName>
    </submittedName>
</protein>
<evidence type="ECO:0000259" key="5">
    <source>
        <dbReference type="Pfam" id="PF07715"/>
    </source>
</evidence>
<keyword evidence="2" id="KW-0472">Membrane</keyword>
<evidence type="ECO:0000256" key="4">
    <source>
        <dbReference type="SAM" id="SignalP"/>
    </source>
</evidence>
<evidence type="ECO:0000256" key="1">
    <source>
        <dbReference type="ARBA" id="ARBA00004442"/>
    </source>
</evidence>
<gene>
    <name evidence="6" type="ORF">NJR55_05330</name>
</gene>
<dbReference type="SUPFAM" id="SSF56935">
    <property type="entry name" value="Porins"/>
    <property type="match status" value="1"/>
</dbReference>